<evidence type="ECO:0000313" key="4">
    <source>
        <dbReference type="Proteomes" id="UP000518752"/>
    </source>
</evidence>
<protein>
    <submittedName>
        <fullName evidence="3">Uncharacterized protein</fullName>
    </submittedName>
</protein>
<gene>
    <name evidence="3" type="ORF">D9757_010835</name>
</gene>
<dbReference type="OrthoDB" id="2756128at2759"/>
<feature type="region of interest" description="Disordered" evidence="1">
    <location>
        <begin position="514"/>
        <end position="545"/>
    </location>
</feature>
<keyword evidence="4" id="KW-1185">Reference proteome</keyword>
<dbReference type="EMBL" id="JAACJN010000146">
    <property type="protein sequence ID" value="KAF5366941.1"/>
    <property type="molecule type" value="Genomic_DNA"/>
</dbReference>
<sequence length="614" mass="67253">MTLLSEPSSSSTAPSPPSPHRRRRRQPPPYPSSGLLALLAAVASSHSSQANASPISLDFLCPGLDGDGPCQQDEPHYHRPPESAEPDPAQAKPRNKRARLPDRYVQDTDGIWKKSGWNLYGSSMCAACSEMSASNPQVDDSVDTDTADSTVSSTAPAATSTDDFMNSLPPGWKPVRGRDNTGIILSISLSLAFFICLVMVLCIFWRRVANHSPDVEKRRHRSRKRSPQSDDTEAMLEKVKHTRTKVLQRAAARWRANARQTFRRRRVGRKAVQPNDSDDADIIPISSRTHIIGQESLPASPATSRRSSVSSVETRNTARTTPSARQSSAEERPSWPSSTPSIPPSPPAYPHHPLPRTTTNLSSKPDMNPPDSQTESRRSSLSSPLSADQSVHVTTHMAHVATDDKALLARLDHLVSAPEMSTMHYDSQYAAPVWRDEELADFAHLYQSDPSEASASSDDDRGRPNTGVTMFPPPPVHFPFNEKGKETVSYFGYTHHSDRPYPYEFEQGILDVEPEVGPSAPPFETAADLSAASPSAPPLEAEPASAPPFSTDDFCFDIYEETAIRQLHNQNALQKEDFAASSENMGYMCPDTEEESGSVHLEDDRDPGGISISS</sequence>
<feature type="transmembrane region" description="Helical" evidence="2">
    <location>
        <begin position="183"/>
        <end position="205"/>
    </location>
</feature>
<organism evidence="3 4">
    <name type="scientific">Collybiopsis confluens</name>
    <dbReference type="NCBI Taxonomy" id="2823264"/>
    <lineage>
        <taxon>Eukaryota</taxon>
        <taxon>Fungi</taxon>
        <taxon>Dikarya</taxon>
        <taxon>Basidiomycota</taxon>
        <taxon>Agaricomycotina</taxon>
        <taxon>Agaricomycetes</taxon>
        <taxon>Agaricomycetidae</taxon>
        <taxon>Agaricales</taxon>
        <taxon>Marasmiineae</taxon>
        <taxon>Omphalotaceae</taxon>
        <taxon>Collybiopsis</taxon>
    </lineage>
</organism>
<reference evidence="3 4" key="1">
    <citation type="journal article" date="2020" name="ISME J.">
        <title>Uncovering the hidden diversity of litter-decomposition mechanisms in mushroom-forming fungi.</title>
        <authorList>
            <person name="Floudas D."/>
            <person name="Bentzer J."/>
            <person name="Ahren D."/>
            <person name="Johansson T."/>
            <person name="Persson P."/>
            <person name="Tunlid A."/>
        </authorList>
    </citation>
    <scope>NUCLEOTIDE SEQUENCE [LARGE SCALE GENOMIC DNA]</scope>
    <source>
        <strain evidence="3 4">CBS 406.79</strain>
    </source>
</reference>
<feature type="compositionally biased region" description="Low complexity" evidence="1">
    <location>
        <begin position="296"/>
        <end position="312"/>
    </location>
</feature>
<dbReference type="AlphaFoldDB" id="A0A8H5GLG5"/>
<evidence type="ECO:0000313" key="3">
    <source>
        <dbReference type="EMBL" id="KAF5366941.1"/>
    </source>
</evidence>
<feature type="region of interest" description="Disordered" evidence="1">
    <location>
        <begin position="1"/>
        <end position="33"/>
    </location>
</feature>
<proteinExistence type="predicted"/>
<feature type="region of interest" description="Disordered" evidence="1">
    <location>
        <begin position="585"/>
        <end position="614"/>
    </location>
</feature>
<feature type="compositionally biased region" description="Basic and acidic residues" evidence="1">
    <location>
        <begin position="73"/>
        <end position="82"/>
    </location>
</feature>
<feature type="region of interest" description="Disordered" evidence="1">
    <location>
        <begin position="135"/>
        <end position="165"/>
    </location>
</feature>
<feature type="compositionally biased region" description="Low complexity" evidence="1">
    <location>
        <begin position="147"/>
        <end position="163"/>
    </location>
</feature>
<keyword evidence="2" id="KW-1133">Transmembrane helix</keyword>
<dbReference type="Proteomes" id="UP000518752">
    <property type="component" value="Unassembled WGS sequence"/>
</dbReference>
<feature type="compositionally biased region" description="Low complexity" evidence="1">
    <location>
        <begin position="379"/>
        <end position="390"/>
    </location>
</feature>
<keyword evidence="2" id="KW-0472">Membrane</keyword>
<comment type="caution">
    <text evidence="3">The sequence shown here is derived from an EMBL/GenBank/DDBJ whole genome shotgun (WGS) entry which is preliminary data.</text>
</comment>
<name>A0A8H5GLG5_9AGAR</name>
<feature type="compositionally biased region" description="Polar residues" evidence="1">
    <location>
        <begin position="313"/>
        <end position="327"/>
    </location>
</feature>
<feature type="region of interest" description="Disordered" evidence="1">
    <location>
        <begin position="66"/>
        <end position="99"/>
    </location>
</feature>
<feature type="region of interest" description="Disordered" evidence="1">
    <location>
        <begin position="213"/>
        <end position="235"/>
    </location>
</feature>
<feature type="compositionally biased region" description="Low complexity" evidence="1">
    <location>
        <begin position="1"/>
        <end position="13"/>
    </location>
</feature>
<feature type="region of interest" description="Disordered" evidence="1">
    <location>
        <begin position="448"/>
        <end position="476"/>
    </location>
</feature>
<evidence type="ECO:0000256" key="1">
    <source>
        <dbReference type="SAM" id="MobiDB-lite"/>
    </source>
</evidence>
<accession>A0A8H5GLG5</accession>
<feature type="compositionally biased region" description="Low complexity" evidence="1">
    <location>
        <begin position="526"/>
        <end position="545"/>
    </location>
</feature>
<feature type="compositionally biased region" description="Polar residues" evidence="1">
    <location>
        <begin position="356"/>
        <end position="365"/>
    </location>
</feature>
<feature type="region of interest" description="Disordered" evidence="1">
    <location>
        <begin position="257"/>
        <end position="392"/>
    </location>
</feature>
<evidence type="ECO:0000256" key="2">
    <source>
        <dbReference type="SAM" id="Phobius"/>
    </source>
</evidence>
<keyword evidence="2" id="KW-0812">Transmembrane</keyword>
<feature type="compositionally biased region" description="Pro residues" evidence="1">
    <location>
        <begin position="341"/>
        <end position="352"/>
    </location>
</feature>